<dbReference type="PANTHER" id="PTHR14094">
    <property type="entry name" value="SIGNAL RECOGNITION PARTICLE 72"/>
    <property type="match status" value="1"/>
</dbReference>
<comment type="subcellular location">
    <subcellularLocation>
        <location evidence="1">Cytoplasm</location>
    </subcellularLocation>
</comment>
<evidence type="ECO:0000256" key="2">
    <source>
        <dbReference type="SAM" id="MobiDB-lite"/>
    </source>
</evidence>
<gene>
    <name evidence="3" type="ORF">PCAL00307_LOCUS12808</name>
    <name evidence="4" type="ORF">PECAL_1P10000</name>
</gene>
<evidence type="ECO:0000313" key="4">
    <source>
        <dbReference type="EMBL" id="CAH0364628.1"/>
    </source>
</evidence>
<dbReference type="AlphaFoldDB" id="A0A7S3ZXQ6"/>
<dbReference type="PIRSF" id="PIRSF038922">
    <property type="entry name" value="SRP72"/>
    <property type="match status" value="1"/>
</dbReference>
<keyword evidence="5" id="KW-1185">Reference proteome</keyword>
<feature type="compositionally biased region" description="Basic and acidic residues" evidence="2">
    <location>
        <begin position="589"/>
        <end position="607"/>
    </location>
</feature>
<evidence type="ECO:0000256" key="1">
    <source>
        <dbReference type="PIRNR" id="PIRNR038922"/>
    </source>
</evidence>
<keyword evidence="1" id="KW-0963">Cytoplasm</keyword>
<keyword evidence="1" id="KW-0687">Ribonucleoprotein</keyword>
<feature type="compositionally biased region" description="Basic residues" evidence="2">
    <location>
        <begin position="671"/>
        <end position="684"/>
    </location>
</feature>
<dbReference type="InterPro" id="IPR011990">
    <property type="entry name" value="TPR-like_helical_dom_sf"/>
</dbReference>
<dbReference type="PANTHER" id="PTHR14094:SF9">
    <property type="entry name" value="SIGNAL RECOGNITION PARTICLE SUBUNIT SRP72"/>
    <property type="match status" value="1"/>
</dbReference>
<reference evidence="4" key="2">
    <citation type="submission" date="2021-11" db="EMBL/GenBank/DDBJ databases">
        <authorList>
            <consortium name="Genoscope - CEA"/>
            <person name="William W."/>
        </authorList>
    </citation>
    <scope>NUCLEOTIDE SEQUENCE</scope>
</reference>
<dbReference type="Proteomes" id="UP000789595">
    <property type="component" value="Unassembled WGS sequence"/>
</dbReference>
<name>A0A7S3ZXQ6_9STRA</name>
<organism evidence="3">
    <name type="scientific">Pelagomonas calceolata</name>
    <dbReference type="NCBI Taxonomy" id="35677"/>
    <lineage>
        <taxon>Eukaryota</taxon>
        <taxon>Sar</taxon>
        <taxon>Stramenopiles</taxon>
        <taxon>Ochrophyta</taxon>
        <taxon>Pelagophyceae</taxon>
        <taxon>Pelagomonadales</taxon>
        <taxon>Pelagomonadaceae</taxon>
        <taxon>Pelagomonas</taxon>
    </lineage>
</organism>
<evidence type="ECO:0000313" key="3">
    <source>
        <dbReference type="EMBL" id="CAE0697372.1"/>
    </source>
</evidence>
<dbReference type="Gene3D" id="1.25.40.10">
    <property type="entry name" value="Tetratricopeptide repeat domain"/>
    <property type="match status" value="2"/>
</dbReference>
<dbReference type="EMBL" id="HBIW01014878">
    <property type="protein sequence ID" value="CAE0697372.1"/>
    <property type="molecule type" value="Transcribed_RNA"/>
</dbReference>
<dbReference type="GO" id="GO:0008312">
    <property type="term" value="F:7S RNA binding"/>
    <property type="evidence" value="ECO:0007669"/>
    <property type="project" value="TreeGrafter"/>
</dbReference>
<proteinExistence type="inferred from homology"/>
<feature type="region of interest" description="Disordered" evidence="2">
    <location>
        <begin position="585"/>
        <end position="684"/>
    </location>
</feature>
<reference evidence="3" key="1">
    <citation type="submission" date="2021-01" db="EMBL/GenBank/DDBJ databases">
        <authorList>
            <person name="Corre E."/>
            <person name="Pelletier E."/>
            <person name="Niang G."/>
            <person name="Scheremetjew M."/>
            <person name="Finn R."/>
            <person name="Kale V."/>
            <person name="Holt S."/>
            <person name="Cochrane G."/>
            <person name="Meng A."/>
            <person name="Brown T."/>
            <person name="Cohen L."/>
        </authorList>
    </citation>
    <scope>NUCLEOTIDE SEQUENCE</scope>
    <source>
        <strain evidence="3">CCMP1756</strain>
    </source>
</reference>
<comment type="function">
    <text evidence="1">Component of the signal recognition particle (SRP) complex, a ribonucleoprotein complex that mediates the cotranslational targeting of secretory and membrane proteins to the endoplasmic reticulum (ER).</text>
</comment>
<accession>A0A7S3ZXQ6</accession>
<dbReference type="OrthoDB" id="5421607at2759"/>
<protein>
    <recommendedName>
        <fullName evidence="1">Signal recognition particle subunit SRP72</fullName>
    </recommendedName>
</protein>
<dbReference type="GO" id="GO:0006614">
    <property type="term" value="P:SRP-dependent cotranslational protein targeting to membrane"/>
    <property type="evidence" value="ECO:0007669"/>
    <property type="project" value="UniProtKB-UniRule"/>
</dbReference>
<dbReference type="GO" id="GO:0005786">
    <property type="term" value="C:signal recognition particle, endoplasmic reticulum targeting"/>
    <property type="evidence" value="ECO:0007669"/>
    <property type="project" value="UniProtKB-UniRule"/>
</dbReference>
<dbReference type="InterPro" id="IPR026270">
    <property type="entry name" value="SRP72"/>
</dbReference>
<dbReference type="GO" id="GO:0043022">
    <property type="term" value="F:ribosome binding"/>
    <property type="evidence" value="ECO:0007669"/>
    <property type="project" value="TreeGrafter"/>
</dbReference>
<dbReference type="SUPFAM" id="SSF48452">
    <property type="entry name" value="TPR-like"/>
    <property type="match status" value="1"/>
</dbReference>
<feature type="compositionally biased region" description="Basic and acidic residues" evidence="2">
    <location>
        <begin position="634"/>
        <end position="663"/>
    </location>
</feature>
<keyword evidence="1" id="KW-0733">Signal recognition particle</keyword>
<feature type="compositionally biased region" description="Basic residues" evidence="2">
    <location>
        <begin position="608"/>
        <end position="623"/>
    </location>
</feature>
<dbReference type="EMBL" id="CAKKNE010000001">
    <property type="protein sequence ID" value="CAH0364628.1"/>
    <property type="molecule type" value="Genomic_DNA"/>
</dbReference>
<sequence length="684" mass="75294">MADAERLAKLREDLEKACKAQKFSKILKKANEVLNIDGEDADAKRCKAVALAKLDRCKEGLECCGDDEALQDVKAYCQYRLGDLEGALQASVDNEAVAHVRAQTLYKQGNYAEAADIYASLLFDEREDQPKRSAADRRELEANYYAACALAGKGREAISRLKPPDDPEQHHELAYNRGCCEAQCGATEATATLEKALSGAERAVEEDGASLQEKTDETAQYAAQLAYALERSGDSGQAVERAKTLLKQKPSDAAVRFAATCTLVAARRDETDLFDSHKRLKPYAASNFSDLSDKHAALGRLLWARTLFAMGKTQDALAALETPFTSPEDQCDAELLIAVHAQPEKQQKKKKAKGEDDTSPEALAKKRIADAEALIPAIEQALESVKTKNVDDYKLRFILAQAHHDCGRDAEAAQALSESSLADRPGVVATRAELLNKAGKKNEAVALLRTVRVQPDDNALRVAAQRLKFDDIEGCKEAIAIYPGNEPEDIAKKAVLAAFYDADEAEELVNQLPQDLVPQVDEDMTQEDVDKLLEAGVPKAWRTSRRENLNLVVQAKTPEELAEAKAKKRAAVLKRRKKRREAYLAKLQSEGKYDPKNPKPPDPERWIAKKQRSYNKRGRKNKGKFTGAQGGDISSKDAQKLDAKSRADERKAKDEKAKAERDAAIAAGLSGKKKRTGNRKRRGN</sequence>
<comment type="similarity">
    <text evidence="1">Belongs to the SRP72 family.</text>
</comment>
<evidence type="ECO:0000313" key="5">
    <source>
        <dbReference type="Proteomes" id="UP000789595"/>
    </source>
</evidence>